<keyword evidence="9" id="KW-0812">Transmembrane</keyword>
<organism evidence="11 12">
    <name type="scientific">Pontibacter toksunensis</name>
    <dbReference type="NCBI Taxonomy" id="1332631"/>
    <lineage>
        <taxon>Bacteria</taxon>
        <taxon>Pseudomonadati</taxon>
        <taxon>Bacteroidota</taxon>
        <taxon>Cytophagia</taxon>
        <taxon>Cytophagales</taxon>
        <taxon>Hymenobacteraceae</taxon>
        <taxon>Pontibacter</taxon>
    </lineage>
</organism>
<feature type="transmembrane region" description="Helical" evidence="9">
    <location>
        <begin position="20"/>
        <end position="46"/>
    </location>
</feature>
<dbReference type="Pfam" id="PF02518">
    <property type="entry name" value="HATPase_c"/>
    <property type="match status" value="1"/>
</dbReference>
<evidence type="ECO:0000256" key="8">
    <source>
        <dbReference type="ARBA" id="ARBA00023012"/>
    </source>
</evidence>
<evidence type="ECO:0000256" key="9">
    <source>
        <dbReference type="SAM" id="Phobius"/>
    </source>
</evidence>
<keyword evidence="7" id="KW-0067">ATP-binding</keyword>
<dbReference type="InterPro" id="IPR036890">
    <property type="entry name" value="HATPase_C_sf"/>
</dbReference>
<evidence type="ECO:0000256" key="3">
    <source>
        <dbReference type="ARBA" id="ARBA00022553"/>
    </source>
</evidence>
<dbReference type="InterPro" id="IPR003661">
    <property type="entry name" value="HisK_dim/P_dom"/>
</dbReference>
<gene>
    <name evidence="11" type="ORF">ACFS7Z_26590</name>
</gene>
<evidence type="ECO:0000313" key="11">
    <source>
        <dbReference type="EMBL" id="MFD3003953.1"/>
    </source>
</evidence>
<dbReference type="EC" id="2.7.13.3" evidence="2"/>
<dbReference type="PROSITE" id="PS50109">
    <property type="entry name" value="HIS_KIN"/>
    <property type="match status" value="1"/>
</dbReference>
<evidence type="ECO:0000256" key="2">
    <source>
        <dbReference type="ARBA" id="ARBA00012438"/>
    </source>
</evidence>
<evidence type="ECO:0000256" key="6">
    <source>
        <dbReference type="ARBA" id="ARBA00022777"/>
    </source>
</evidence>
<dbReference type="PANTHER" id="PTHR42878:SF7">
    <property type="entry name" value="SENSOR HISTIDINE KINASE GLRK"/>
    <property type="match status" value="1"/>
</dbReference>
<dbReference type="Proteomes" id="UP001597641">
    <property type="component" value="Unassembled WGS sequence"/>
</dbReference>
<evidence type="ECO:0000256" key="4">
    <source>
        <dbReference type="ARBA" id="ARBA00022679"/>
    </source>
</evidence>
<dbReference type="PANTHER" id="PTHR42878">
    <property type="entry name" value="TWO-COMPONENT HISTIDINE KINASE"/>
    <property type="match status" value="1"/>
</dbReference>
<comment type="caution">
    <text evidence="11">The sequence shown here is derived from an EMBL/GenBank/DDBJ whole genome shotgun (WGS) entry which is preliminary data.</text>
</comment>
<evidence type="ECO:0000259" key="10">
    <source>
        <dbReference type="PROSITE" id="PS50109"/>
    </source>
</evidence>
<dbReference type="Gene3D" id="1.10.287.130">
    <property type="match status" value="1"/>
</dbReference>
<keyword evidence="9" id="KW-1133">Transmembrane helix</keyword>
<feature type="transmembrane region" description="Helical" evidence="9">
    <location>
        <begin position="52"/>
        <end position="71"/>
    </location>
</feature>
<sequence>MKYYKFLSGLPLLNKYSYKFLFVSFLGIHVPLIGLILFIVLGPAAVLEPGTVIGITLLLTLAATGVTLYVLHRLISPIRLVKSALHEYLTMQKLPTLPTHYKDEVGVLMHDVQHTITEVSSLLEEKRDLLAMLTHDLRSPNINIQQAMQLTKGETDPAITEQLYRSVEHSAEKQLALIEAVTGLWRHESTGVQLYDLQRVQLSSVLSEVLRQHDATLARKQLVVQSRVPEGIYACAEPDLIAEVFSNVLFNAIKFSRPGGEISLWSEEGNGSIKVFVRDQGLGFRPEQAEALFQRFTPFRKRGTGGEGTIGLGLYLCRKMLHKQGGSITAHSPGEGQGAVFTVELRAADAC</sequence>
<keyword evidence="4" id="KW-0808">Transferase</keyword>
<keyword evidence="5" id="KW-0547">Nucleotide-binding</keyword>
<reference evidence="12" key="1">
    <citation type="journal article" date="2019" name="Int. J. Syst. Evol. Microbiol.">
        <title>The Global Catalogue of Microorganisms (GCM) 10K type strain sequencing project: providing services to taxonomists for standard genome sequencing and annotation.</title>
        <authorList>
            <consortium name="The Broad Institute Genomics Platform"/>
            <consortium name="The Broad Institute Genome Sequencing Center for Infectious Disease"/>
            <person name="Wu L."/>
            <person name="Ma J."/>
        </authorList>
    </citation>
    <scope>NUCLEOTIDE SEQUENCE [LARGE SCALE GENOMIC DNA]</scope>
    <source>
        <strain evidence="12">KCTC 23984</strain>
    </source>
</reference>
<keyword evidence="6 11" id="KW-0418">Kinase</keyword>
<dbReference type="SUPFAM" id="SSF55874">
    <property type="entry name" value="ATPase domain of HSP90 chaperone/DNA topoisomerase II/histidine kinase"/>
    <property type="match status" value="1"/>
</dbReference>
<dbReference type="Gene3D" id="3.30.565.10">
    <property type="entry name" value="Histidine kinase-like ATPase, C-terminal domain"/>
    <property type="match status" value="1"/>
</dbReference>
<keyword evidence="9" id="KW-0472">Membrane</keyword>
<dbReference type="InterPro" id="IPR003594">
    <property type="entry name" value="HATPase_dom"/>
</dbReference>
<dbReference type="InterPro" id="IPR005467">
    <property type="entry name" value="His_kinase_dom"/>
</dbReference>
<dbReference type="RefSeq" id="WP_377492340.1">
    <property type="nucleotide sequence ID" value="NZ_JBHUOX010000057.1"/>
</dbReference>
<name>A0ABW6C1V1_9BACT</name>
<evidence type="ECO:0000256" key="5">
    <source>
        <dbReference type="ARBA" id="ARBA00022741"/>
    </source>
</evidence>
<proteinExistence type="predicted"/>
<keyword evidence="12" id="KW-1185">Reference proteome</keyword>
<feature type="domain" description="Histidine kinase" evidence="10">
    <location>
        <begin position="132"/>
        <end position="349"/>
    </location>
</feature>
<dbReference type="SMART" id="SM00387">
    <property type="entry name" value="HATPase_c"/>
    <property type="match status" value="1"/>
</dbReference>
<comment type="catalytic activity">
    <reaction evidence="1">
        <text>ATP + protein L-histidine = ADP + protein N-phospho-L-histidine.</text>
        <dbReference type="EC" id="2.7.13.3"/>
    </reaction>
</comment>
<keyword evidence="3" id="KW-0597">Phosphoprotein</keyword>
<evidence type="ECO:0000256" key="1">
    <source>
        <dbReference type="ARBA" id="ARBA00000085"/>
    </source>
</evidence>
<dbReference type="InterPro" id="IPR050351">
    <property type="entry name" value="BphY/WalK/GraS-like"/>
</dbReference>
<dbReference type="CDD" id="cd00082">
    <property type="entry name" value="HisKA"/>
    <property type="match status" value="1"/>
</dbReference>
<dbReference type="SUPFAM" id="SSF47384">
    <property type="entry name" value="Homodimeric domain of signal transducing histidine kinase"/>
    <property type="match status" value="1"/>
</dbReference>
<dbReference type="PRINTS" id="PR00344">
    <property type="entry name" value="BCTRLSENSOR"/>
</dbReference>
<accession>A0ABW6C1V1</accession>
<evidence type="ECO:0000313" key="12">
    <source>
        <dbReference type="Proteomes" id="UP001597641"/>
    </source>
</evidence>
<evidence type="ECO:0000256" key="7">
    <source>
        <dbReference type="ARBA" id="ARBA00022840"/>
    </source>
</evidence>
<dbReference type="EMBL" id="JBHUOX010000057">
    <property type="protein sequence ID" value="MFD3003953.1"/>
    <property type="molecule type" value="Genomic_DNA"/>
</dbReference>
<dbReference type="GO" id="GO:0016301">
    <property type="term" value="F:kinase activity"/>
    <property type="evidence" value="ECO:0007669"/>
    <property type="project" value="UniProtKB-KW"/>
</dbReference>
<dbReference type="InterPro" id="IPR004358">
    <property type="entry name" value="Sig_transdc_His_kin-like_C"/>
</dbReference>
<protein>
    <recommendedName>
        <fullName evidence="2">histidine kinase</fullName>
        <ecNumber evidence="2">2.7.13.3</ecNumber>
    </recommendedName>
</protein>
<dbReference type="InterPro" id="IPR036097">
    <property type="entry name" value="HisK_dim/P_sf"/>
</dbReference>
<keyword evidence="8" id="KW-0902">Two-component regulatory system</keyword>